<protein>
    <submittedName>
        <fullName evidence="1">Uncharacterized protein</fullName>
    </submittedName>
</protein>
<dbReference type="Proteomes" id="UP001497516">
    <property type="component" value="Chromosome 6"/>
</dbReference>
<gene>
    <name evidence="1" type="ORF">LTRI10_LOCUS36642</name>
</gene>
<keyword evidence="2" id="KW-1185">Reference proteome</keyword>
<name>A0AAV2FDW7_9ROSI</name>
<dbReference type="EMBL" id="OZ034819">
    <property type="protein sequence ID" value="CAL1396262.1"/>
    <property type="molecule type" value="Genomic_DNA"/>
</dbReference>
<evidence type="ECO:0000313" key="1">
    <source>
        <dbReference type="EMBL" id="CAL1396262.1"/>
    </source>
</evidence>
<reference evidence="1 2" key="1">
    <citation type="submission" date="2024-04" db="EMBL/GenBank/DDBJ databases">
        <authorList>
            <person name="Fracassetti M."/>
        </authorList>
    </citation>
    <scope>NUCLEOTIDE SEQUENCE [LARGE SCALE GENOMIC DNA]</scope>
</reference>
<proteinExistence type="predicted"/>
<organism evidence="1 2">
    <name type="scientific">Linum trigynum</name>
    <dbReference type="NCBI Taxonomy" id="586398"/>
    <lineage>
        <taxon>Eukaryota</taxon>
        <taxon>Viridiplantae</taxon>
        <taxon>Streptophyta</taxon>
        <taxon>Embryophyta</taxon>
        <taxon>Tracheophyta</taxon>
        <taxon>Spermatophyta</taxon>
        <taxon>Magnoliopsida</taxon>
        <taxon>eudicotyledons</taxon>
        <taxon>Gunneridae</taxon>
        <taxon>Pentapetalae</taxon>
        <taxon>rosids</taxon>
        <taxon>fabids</taxon>
        <taxon>Malpighiales</taxon>
        <taxon>Linaceae</taxon>
        <taxon>Linum</taxon>
    </lineage>
</organism>
<sequence length="181" mass="19142">MSSGSGSSLSKERNTVVSSAAITGGAATTVIVAYPPAAPIVLDLSATISDPIIVATQDMLNLNLFSPFSISNVEWDLSGVNREFGGSWSDDGLFLLGQTGDCSFKLTDVTLGLGRETIAVRRDASAVGDNLANFCGDSLVSVSSEEGLSIDEASSNDHLRSIFLRIPLVITLERWKTMHNM</sequence>
<accession>A0AAV2FDW7</accession>
<evidence type="ECO:0000313" key="2">
    <source>
        <dbReference type="Proteomes" id="UP001497516"/>
    </source>
</evidence>
<dbReference type="AlphaFoldDB" id="A0AAV2FDW7"/>